<dbReference type="InterPro" id="IPR029016">
    <property type="entry name" value="GAF-like_dom_sf"/>
</dbReference>
<dbReference type="SMART" id="SM00346">
    <property type="entry name" value="HTH_ICLR"/>
    <property type="match status" value="1"/>
</dbReference>
<evidence type="ECO:0000313" key="7">
    <source>
        <dbReference type="Proteomes" id="UP000823897"/>
    </source>
</evidence>
<reference evidence="6" key="1">
    <citation type="journal article" date="2021" name="PeerJ">
        <title>Extensive microbial diversity within the chicken gut microbiome revealed by metagenomics and culture.</title>
        <authorList>
            <person name="Gilroy R."/>
            <person name="Ravi A."/>
            <person name="Getino M."/>
            <person name="Pursley I."/>
            <person name="Horton D.L."/>
            <person name="Alikhan N.F."/>
            <person name="Baker D."/>
            <person name="Gharbi K."/>
            <person name="Hall N."/>
            <person name="Watson M."/>
            <person name="Adriaenssens E.M."/>
            <person name="Foster-Nyarko E."/>
            <person name="Jarju S."/>
            <person name="Secka A."/>
            <person name="Antonio M."/>
            <person name="Oren A."/>
            <person name="Chaudhuri R.R."/>
            <person name="La Ragione R."/>
            <person name="Hildebrand F."/>
            <person name="Pallen M.J."/>
        </authorList>
    </citation>
    <scope>NUCLEOTIDE SEQUENCE</scope>
    <source>
        <strain evidence="6">ChiGjej3B3-11674</strain>
    </source>
</reference>
<dbReference type="AlphaFoldDB" id="A0A9D2R2U4"/>
<dbReference type="Gene3D" id="3.30.450.40">
    <property type="match status" value="1"/>
</dbReference>
<dbReference type="InterPro" id="IPR036388">
    <property type="entry name" value="WH-like_DNA-bd_sf"/>
</dbReference>
<dbReference type="InterPro" id="IPR005471">
    <property type="entry name" value="Tscrpt_reg_IclR_N"/>
</dbReference>
<dbReference type="SUPFAM" id="SSF55781">
    <property type="entry name" value="GAF domain-like"/>
    <property type="match status" value="1"/>
</dbReference>
<dbReference type="Proteomes" id="UP000823897">
    <property type="component" value="Unassembled WGS sequence"/>
</dbReference>
<evidence type="ECO:0000256" key="1">
    <source>
        <dbReference type="ARBA" id="ARBA00023015"/>
    </source>
</evidence>
<comment type="caution">
    <text evidence="6">The sequence shown here is derived from an EMBL/GenBank/DDBJ whole genome shotgun (WGS) entry which is preliminary data.</text>
</comment>
<gene>
    <name evidence="6" type="ORF">H9911_07430</name>
</gene>
<keyword evidence="2" id="KW-0238">DNA-binding</keyword>
<dbReference type="PANTHER" id="PTHR30136">
    <property type="entry name" value="HELIX-TURN-HELIX TRANSCRIPTIONAL REGULATOR, ICLR FAMILY"/>
    <property type="match status" value="1"/>
</dbReference>
<feature type="domain" description="IclR-ED" evidence="5">
    <location>
        <begin position="69"/>
        <end position="253"/>
    </location>
</feature>
<protein>
    <submittedName>
        <fullName evidence="6">IclR family transcriptional regulator</fullName>
    </submittedName>
</protein>
<evidence type="ECO:0000259" key="4">
    <source>
        <dbReference type="PROSITE" id="PS51077"/>
    </source>
</evidence>
<evidence type="ECO:0000256" key="2">
    <source>
        <dbReference type="ARBA" id="ARBA00023125"/>
    </source>
</evidence>
<dbReference type="PROSITE" id="PS51077">
    <property type="entry name" value="HTH_ICLR"/>
    <property type="match status" value="1"/>
</dbReference>
<accession>A0A9D2R2U4</accession>
<evidence type="ECO:0000259" key="5">
    <source>
        <dbReference type="PROSITE" id="PS51078"/>
    </source>
</evidence>
<dbReference type="GO" id="GO:0003700">
    <property type="term" value="F:DNA-binding transcription factor activity"/>
    <property type="evidence" value="ECO:0007669"/>
    <property type="project" value="TreeGrafter"/>
</dbReference>
<keyword evidence="3" id="KW-0804">Transcription</keyword>
<dbReference type="PROSITE" id="PS51078">
    <property type="entry name" value="ICLR_ED"/>
    <property type="match status" value="1"/>
</dbReference>
<feature type="domain" description="HTH iclR-type" evidence="4">
    <location>
        <begin position="7"/>
        <end position="68"/>
    </location>
</feature>
<dbReference type="Pfam" id="PF01614">
    <property type="entry name" value="IclR_C"/>
    <property type="match status" value="1"/>
</dbReference>
<name>A0A9D2R2U4_9FIRM</name>
<keyword evidence="1" id="KW-0805">Transcription regulation</keyword>
<dbReference type="EMBL" id="DWUV01000136">
    <property type="protein sequence ID" value="HJD34350.1"/>
    <property type="molecule type" value="Genomic_DNA"/>
</dbReference>
<dbReference type="GO" id="GO:0045892">
    <property type="term" value="P:negative regulation of DNA-templated transcription"/>
    <property type="evidence" value="ECO:0007669"/>
    <property type="project" value="TreeGrafter"/>
</dbReference>
<reference evidence="6" key="2">
    <citation type="submission" date="2021-04" db="EMBL/GenBank/DDBJ databases">
        <authorList>
            <person name="Gilroy R."/>
        </authorList>
    </citation>
    <scope>NUCLEOTIDE SEQUENCE</scope>
    <source>
        <strain evidence="6">ChiGjej3B3-11674</strain>
    </source>
</reference>
<organism evidence="6 7">
    <name type="scientific">Candidatus Mediterraneibacter tabaqchaliae</name>
    <dbReference type="NCBI Taxonomy" id="2838689"/>
    <lineage>
        <taxon>Bacteria</taxon>
        <taxon>Bacillati</taxon>
        <taxon>Bacillota</taxon>
        <taxon>Clostridia</taxon>
        <taxon>Lachnospirales</taxon>
        <taxon>Lachnospiraceae</taxon>
        <taxon>Mediterraneibacter</taxon>
    </lineage>
</organism>
<dbReference type="PANTHER" id="PTHR30136:SF24">
    <property type="entry name" value="HTH-TYPE TRANSCRIPTIONAL REPRESSOR ALLR"/>
    <property type="match status" value="1"/>
</dbReference>
<dbReference type="InterPro" id="IPR014757">
    <property type="entry name" value="Tscrpt_reg_IclR_C"/>
</dbReference>
<evidence type="ECO:0000256" key="3">
    <source>
        <dbReference type="ARBA" id="ARBA00023163"/>
    </source>
</evidence>
<proteinExistence type="predicted"/>
<dbReference type="Gene3D" id="1.10.10.10">
    <property type="entry name" value="Winged helix-like DNA-binding domain superfamily/Winged helix DNA-binding domain"/>
    <property type="match status" value="1"/>
</dbReference>
<sequence length="253" mass="28383">MEQKNPIQVAGRLFGVLEFLADAGSAGLMEISAALDLNKTTVHRVLNSLIYMGYARQNAVNGRYEPTFKVVDIANQIMGKVDIVQIVRPYLRKLMEETGETVHFVERDGIDAVYIDKVESLNNGIQMVSRIGSRIPLYCSGVGKAMVAEMDEWEVEEVWNNSEIVRLTPYTITDHNDFKSELEEIRERGYALDNEENETGVRCIACSLKEPMGSARHAFSISAPVSRMDNDRIRELAASVLKVRGEIAEKLRA</sequence>
<dbReference type="GO" id="GO:0003677">
    <property type="term" value="F:DNA binding"/>
    <property type="evidence" value="ECO:0007669"/>
    <property type="project" value="UniProtKB-KW"/>
</dbReference>
<evidence type="ECO:0000313" key="6">
    <source>
        <dbReference type="EMBL" id="HJD34350.1"/>
    </source>
</evidence>
<dbReference type="Pfam" id="PF09339">
    <property type="entry name" value="HTH_IclR"/>
    <property type="match status" value="1"/>
</dbReference>
<dbReference type="SUPFAM" id="SSF46785">
    <property type="entry name" value="Winged helix' DNA-binding domain"/>
    <property type="match status" value="1"/>
</dbReference>
<dbReference type="InterPro" id="IPR036390">
    <property type="entry name" value="WH_DNA-bd_sf"/>
</dbReference>
<dbReference type="InterPro" id="IPR050707">
    <property type="entry name" value="HTH_MetabolicPath_Reg"/>
</dbReference>